<dbReference type="InterPro" id="IPR016032">
    <property type="entry name" value="Sig_transdc_resp-reg_C-effctor"/>
</dbReference>
<keyword evidence="3" id="KW-1185">Reference proteome</keyword>
<evidence type="ECO:0000313" key="3">
    <source>
        <dbReference type="Proteomes" id="UP001596513"/>
    </source>
</evidence>
<name>A0ABW2U855_9BACT</name>
<dbReference type="SUPFAM" id="SSF53041">
    <property type="entry name" value="Resolvase-like"/>
    <property type="match status" value="1"/>
</dbReference>
<proteinExistence type="predicted"/>
<dbReference type="Pfam" id="PF00239">
    <property type="entry name" value="Resolvase"/>
    <property type="match status" value="1"/>
</dbReference>
<dbReference type="InterPro" id="IPR036388">
    <property type="entry name" value="WH-like_DNA-bd_sf"/>
</dbReference>
<evidence type="ECO:0000259" key="1">
    <source>
        <dbReference type="PROSITE" id="PS51736"/>
    </source>
</evidence>
<protein>
    <submittedName>
        <fullName evidence="2">LuxR C-terminal-related transcriptional regulator</fullName>
    </submittedName>
</protein>
<dbReference type="SUPFAM" id="SSF46894">
    <property type="entry name" value="C-terminal effector domain of the bipartite response regulators"/>
    <property type="match status" value="1"/>
</dbReference>
<gene>
    <name evidence="2" type="ORF">ACFQT0_19340</name>
</gene>
<dbReference type="InterPro" id="IPR000792">
    <property type="entry name" value="Tscrpt_reg_LuxR_C"/>
</dbReference>
<evidence type="ECO:0000313" key="2">
    <source>
        <dbReference type="EMBL" id="MFC7669264.1"/>
    </source>
</evidence>
<dbReference type="Gene3D" id="1.10.10.10">
    <property type="entry name" value="Winged helix-like DNA-binding domain superfamily/Winged helix DNA-binding domain"/>
    <property type="match status" value="1"/>
</dbReference>
<dbReference type="Proteomes" id="UP001596513">
    <property type="component" value="Unassembled WGS sequence"/>
</dbReference>
<comment type="caution">
    <text evidence="2">The sequence shown here is derived from an EMBL/GenBank/DDBJ whole genome shotgun (WGS) entry which is preliminary data.</text>
</comment>
<feature type="domain" description="Resolvase/invertase-type recombinase catalytic" evidence="1">
    <location>
        <begin position="1"/>
        <end position="51"/>
    </location>
</feature>
<dbReference type="RefSeq" id="WP_380204774.1">
    <property type="nucleotide sequence ID" value="NZ_JBHTEK010000001.1"/>
</dbReference>
<dbReference type="EMBL" id="JBHTEK010000001">
    <property type="protein sequence ID" value="MFC7669264.1"/>
    <property type="molecule type" value="Genomic_DNA"/>
</dbReference>
<accession>A0ABW2U855</accession>
<reference evidence="3" key="1">
    <citation type="journal article" date="2019" name="Int. J. Syst. Evol. Microbiol.">
        <title>The Global Catalogue of Microorganisms (GCM) 10K type strain sequencing project: providing services to taxonomists for standard genome sequencing and annotation.</title>
        <authorList>
            <consortium name="The Broad Institute Genomics Platform"/>
            <consortium name="The Broad Institute Genome Sequencing Center for Infectious Disease"/>
            <person name="Wu L."/>
            <person name="Ma J."/>
        </authorList>
    </citation>
    <scope>NUCLEOTIDE SEQUENCE [LARGE SCALE GENOMIC DNA]</scope>
    <source>
        <strain evidence="3">JCM 19635</strain>
    </source>
</reference>
<dbReference type="Pfam" id="PF00196">
    <property type="entry name" value="GerE"/>
    <property type="match status" value="1"/>
</dbReference>
<sequence>MGFRSFTEQYLDSTGLFKDAIISILALIAKQERVRLSERTKAGMARTKAKGTVLGAPTKSQELIRQVLLMKGEGKSNGAIARACNISPSTVAKYLAA</sequence>
<organism evidence="2 3">
    <name type="scientific">Hymenobacter humi</name>
    <dbReference type="NCBI Taxonomy" id="1411620"/>
    <lineage>
        <taxon>Bacteria</taxon>
        <taxon>Pseudomonadati</taxon>
        <taxon>Bacteroidota</taxon>
        <taxon>Cytophagia</taxon>
        <taxon>Cytophagales</taxon>
        <taxon>Hymenobacteraceae</taxon>
        <taxon>Hymenobacter</taxon>
    </lineage>
</organism>
<dbReference type="InterPro" id="IPR006119">
    <property type="entry name" value="Resolv_N"/>
</dbReference>
<dbReference type="PROSITE" id="PS51736">
    <property type="entry name" value="RECOMBINASES_3"/>
    <property type="match status" value="1"/>
</dbReference>
<dbReference type="Gene3D" id="3.40.50.1390">
    <property type="entry name" value="Resolvase, N-terminal catalytic domain"/>
    <property type="match status" value="1"/>
</dbReference>
<dbReference type="InterPro" id="IPR036162">
    <property type="entry name" value="Resolvase-like_N_sf"/>
</dbReference>